<gene>
    <name evidence="2" type="ORF">NAV_LOCUS3966</name>
</gene>
<dbReference type="Gene3D" id="4.10.280.10">
    <property type="entry name" value="Helix-loop-helix DNA-binding domain"/>
    <property type="match status" value="1"/>
</dbReference>
<feature type="region of interest" description="Disordered" evidence="1">
    <location>
        <begin position="1"/>
        <end position="24"/>
    </location>
</feature>
<dbReference type="EMBL" id="UPTC01000551">
    <property type="protein sequence ID" value="VBB29158.1"/>
    <property type="molecule type" value="Genomic_DNA"/>
</dbReference>
<evidence type="ECO:0000313" key="2">
    <source>
        <dbReference type="EMBL" id="VBB29158.1"/>
    </source>
</evidence>
<evidence type="ECO:0000313" key="3">
    <source>
        <dbReference type="Proteomes" id="UP000276991"/>
    </source>
</evidence>
<dbReference type="OrthoDB" id="10047910at2759"/>
<name>A0A498SBM5_ACAVI</name>
<keyword evidence="3" id="KW-1185">Reference proteome</keyword>
<reference evidence="2 3" key="1">
    <citation type="submission" date="2018-08" db="EMBL/GenBank/DDBJ databases">
        <authorList>
            <person name="Laetsch R D."/>
            <person name="Stevens L."/>
            <person name="Kumar S."/>
            <person name="Blaxter L. M."/>
        </authorList>
    </citation>
    <scope>NUCLEOTIDE SEQUENCE [LARGE SCALE GENOMIC DNA]</scope>
</reference>
<accession>A0A498SBM5</accession>
<dbReference type="GO" id="GO:0046983">
    <property type="term" value="F:protein dimerization activity"/>
    <property type="evidence" value="ECO:0007669"/>
    <property type="project" value="InterPro"/>
</dbReference>
<evidence type="ECO:0008006" key="4">
    <source>
        <dbReference type="Google" id="ProtNLM"/>
    </source>
</evidence>
<dbReference type="AlphaFoldDB" id="A0A498SBM5"/>
<dbReference type="SUPFAM" id="SSF47459">
    <property type="entry name" value="HLH, helix-loop-helix DNA-binding domain"/>
    <property type="match status" value="1"/>
</dbReference>
<feature type="compositionally biased region" description="Low complexity" evidence="1">
    <location>
        <begin position="1"/>
        <end position="21"/>
    </location>
</feature>
<sequence length="161" mass="18360">MRFLVSPFSSSASSSGSESESNAQIRIGRIKKASREQRQRHQLMNRLRTMVPNARSATTQLELLQYIIDYISDLQAELPNSSLKNVIYLQQIIDDNDDDRRISTAASLKQNPTITDLSLLFSKINTSTNTKSNMKYSTRYEFHQQQNNSHIQIAKYGSESP</sequence>
<protein>
    <recommendedName>
        <fullName evidence="4">BHLH domain-containing protein</fullName>
    </recommendedName>
</protein>
<dbReference type="Proteomes" id="UP000276991">
    <property type="component" value="Unassembled WGS sequence"/>
</dbReference>
<evidence type="ECO:0000256" key="1">
    <source>
        <dbReference type="SAM" id="MobiDB-lite"/>
    </source>
</evidence>
<dbReference type="InterPro" id="IPR036638">
    <property type="entry name" value="HLH_DNA-bd_sf"/>
</dbReference>
<organism evidence="2 3">
    <name type="scientific">Acanthocheilonema viteae</name>
    <name type="common">Filarial nematode worm</name>
    <name type="synonym">Dipetalonema viteae</name>
    <dbReference type="NCBI Taxonomy" id="6277"/>
    <lineage>
        <taxon>Eukaryota</taxon>
        <taxon>Metazoa</taxon>
        <taxon>Ecdysozoa</taxon>
        <taxon>Nematoda</taxon>
        <taxon>Chromadorea</taxon>
        <taxon>Rhabditida</taxon>
        <taxon>Spirurina</taxon>
        <taxon>Spiruromorpha</taxon>
        <taxon>Filarioidea</taxon>
        <taxon>Onchocercidae</taxon>
        <taxon>Acanthocheilonema</taxon>
    </lineage>
</organism>
<proteinExistence type="predicted"/>